<dbReference type="UniPathway" id="UPA00664"/>
<dbReference type="EMBL" id="ABVL01000009">
    <property type="protein sequence ID" value="EDY19162.1"/>
    <property type="molecule type" value="Genomic_DNA"/>
</dbReference>
<keyword evidence="3 7" id="KW-0808">Transferase</keyword>
<evidence type="ECO:0000256" key="4">
    <source>
        <dbReference type="ARBA" id="ARBA00022692"/>
    </source>
</evidence>
<evidence type="ECO:0000256" key="3">
    <source>
        <dbReference type="ARBA" id="ARBA00022679"/>
    </source>
</evidence>
<evidence type="ECO:0000313" key="8">
    <source>
        <dbReference type="EMBL" id="EDY19162.1"/>
    </source>
</evidence>
<comment type="caution">
    <text evidence="8">The sequence shown here is derived from an EMBL/GenBank/DDBJ whole genome shotgun (WGS) entry which is preliminary data.</text>
</comment>
<accession>B4D351</accession>
<protein>
    <recommendedName>
        <fullName evidence="7">Phosphatidylglycerol--prolipoprotein diacylglyceryl transferase</fullName>
        <ecNumber evidence="7">2.5.1.145</ecNumber>
    </recommendedName>
</protein>
<comment type="function">
    <text evidence="7">Catalyzes the transfer of the diacylglyceryl group from phosphatidylglycerol to the sulfhydryl group of the N-terminal cysteine of a prolipoprotein, the first step in the formation of mature lipoproteins.</text>
</comment>
<evidence type="ECO:0000256" key="6">
    <source>
        <dbReference type="ARBA" id="ARBA00023136"/>
    </source>
</evidence>
<dbReference type="STRING" id="497964.CfE428DRAFT_3339"/>
<dbReference type="Proteomes" id="UP000005824">
    <property type="component" value="Unassembled WGS sequence"/>
</dbReference>
<sequence>MLAYYFHNLSPYIVRLPNGAGLHWYGLAYVLSFLLGGWLYRWLAEHKYTDLPAAQVSDFICWAAVFGVMIGGRLGWILFYGLWQPHGGDPWYWPIEVWKGGMASHGGIIGLVLFTLYWSKKHHVSWTGIGDSLVVVAPVGLCLVRMANFINGELIGKPAQVPWAVQFPKELIEYGSPELWQRAQQALGMTDVPPDANFGSYIADAIPDHPEWIDPLRQVLTPRHPSQIYEALLEGVVLFTILWLLRTRCRVPRGVITGAFFICYAVLRIIGEMFREPDPAWQVKGISAGQFLSIFLVFIGAAFIAWGCRTKEYERALQAE</sequence>
<evidence type="ECO:0000256" key="2">
    <source>
        <dbReference type="ARBA" id="ARBA00022475"/>
    </source>
</evidence>
<keyword evidence="9" id="KW-1185">Reference proteome</keyword>
<proteinExistence type="inferred from homology"/>
<dbReference type="Pfam" id="PF01790">
    <property type="entry name" value="LGT"/>
    <property type="match status" value="1"/>
</dbReference>
<dbReference type="AlphaFoldDB" id="B4D351"/>
<keyword evidence="6 7" id="KW-0472">Membrane</keyword>
<reference evidence="8 9" key="1">
    <citation type="journal article" date="2011" name="J. Bacteriol.">
        <title>Genome sequence of Chthoniobacter flavus Ellin428, an aerobic heterotrophic soil bacterium.</title>
        <authorList>
            <person name="Kant R."/>
            <person name="van Passel M.W."/>
            <person name="Palva A."/>
            <person name="Lucas S."/>
            <person name="Lapidus A."/>
            <person name="Glavina Del Rio T."/>
            <person name="Dalin E."/>
            <person name="Tice H."/>
            <person name="Bruce D."/>
            <person name="Goodwin L."/>
            <person name="Pitluck S."/>
            <person name="Larimer F.W."/>
            <person name="Land M.L."/>
            <person name="Hauser L."/>
            <person name="Sangwan P."/>
            <person name="de Vos W.M."/>
            <person name="Janssen P.H."/>
            <person name="Smidt H."/>
        </authorList>
    </citation>
    <scope>NUCLEOTIDE SEQUENCE [LARGE SCALE GENOMIC DNA]</scope>
    <source>
        <strain evidence="8 9">Ellin428</strain>
    </source>
</reference>
<comment type="catalytic activity">
    <reaction evidence="7">
        <text>L-cysteinyl-[prolipoprotein] + a 1,2-diacyl-sn-glycero-3-phospho-(1'-sn-glycerol) = an S-1,2-diacyl-sn-glyceryl-L-cysteinyl-[prolipoprotein] + sn-glycerol 1-phosphate + H(+)</text>
        <dbReference type="Rhea" id="RHEA:56712"/>
        <dbReference type="Rhea" id="RHEA-COMP:14679"/>
        <dbReference type="Rhea" id="RHEA-COMP:14680"/>
        <dbReference type="ChEBI" id="CHEBI:15378"/>
        <dbReference type="ChEBI" id="CHEBI:29950"/>
        <dbReference type="ChEBI" id="CHEBI:57685"/>
        <dbReference type="ChEBI" id="CHEBI:64716"/>
        <dbReference type="ChEBI" id="CHEBI:140658"/>
        <dbReference type="EC" id="2.5.1.145"/>
    </reaction>
</comment>
<feature type="transmembrane region" description="Helical" evidence="7">
    <location>
        <begin position="291"/>
        <end position="308"/>
    </location>
</feature>
<feature type="transmembrane region" description="Helical" evidence="7">
    <location>
        <begin position="60"/>
        <end position="82"/>
    </location>
</feature>
<keyword evidence="4 7" id="KW-0812">Transmembrane</keyword>
<feature type="transmembrane region" description="Helical" evidence="7">
    <location>
        <begin position="228"/>
        <end position="245"/>
    </location>
</feature>
<evidence type="ECO:0000313" key="9">
    <source>
        <dbReference type="Proteomes" id="UP000005824"/>
    </source>
</evidence>
<keyword evidence="5 7" id="KW-1133">Transmembrane helix</keyword>
<dbReference type="eggNOG" id="COG0682">
    <property type="taxonomic scope" value="Bacteria"/>
</dbReference>
<dbReference type="GO" id="GO:0008961">
    <property type="term" value="F:phosphatidylglycerol-prolipoprotein diacylglyceryl transferase activity"/>
    <property type="evidence" value="ECO:0007669"/>
    <property type="project" value="UniProtKB-UniRule"/>
</dbReference>
<gene>
    <name evidence="7" type="primary">lgt</name>
    <name evidence="8" type="ORF">CfE428DRAFT_3339</name>
</gene>
<dbReference type="GO" id="GO:0042158">
    <property type="term" value="P:lipoprotein biosynthetic process"/>
    <property type="evidence" value="ECO:0007669"/>
    <property type="project" value="UniProtKB-UniRule"/>
</dbReference>
<comment type="pathway">
    <text evidence="7">Protein modification; lipoprotein biosynthesis (diacylglyceryl transfer).</text>
</comment>
<dbReference type="FunCoup" id="B4D351">
    <property type="interactions" value="302"/>
</dbReference>
<comment type="similarity">
    <text evidence="1 7">Belongs to the Lgt family.</text>
</comment>
<evidence type="ECO:0000256" key="5">
    <source>
        <dbReference type="ARBA" id="ARBA00022989"/>
    </source>
</evidence>
<dbReference type="GO" id="GO:0005886">
    <property type="term" value="C:plasma membrane"/>
    <property type="evidence" value="ECO:0007669"/>
    <property type="project" value="UniProtKB-SubCell"/>
</dbReference>
<dbReference type="InterPro" id="IPR001640">
    <property type="entry name" value="Lgt"/>
</dbReference>
<dbReference type="PANTHER" id="PTHR30589:SF0">
    <property type="entry name" value="PHOSPHATIDYLGLYCEROL--PROLIPOPROTEIN DIACYLGLYCERYL TRANSFERASE"/>
    <property type="match status" value="1"/>
</dbReference>
<comment type="subcellular location">
    <subcellularLocation>
        <location evidence="7">Cell membrane</location>
        <topology evidence="7">Multi-pass membrane protein</topology>
    </subcellularLocation>
</comment>
<dbReference type="HAMAP" id="MF_01147">
    <property type="entry name" value="Lgt"/>
    <property type="match status" value="1"/>
</dbReference>
<name>B4D351_9BACT</name>
<feature type="binding site" evidence="7">
    <location>
        <position position="145"/>
    </location>
    <ligand>
        <name>a 1,2-diacyl-sn-glycero-3-phospho-(1'-sn-glycerol)</name>
        <dbReference type="ChEBI" id="CHEBI:64716"/>
    </ligand>
</feature>
<feature type="transmembrane region" description="Helical" evidence="7">
    <location>
        <begin position="102"/>
        <end position="119"/>
    </location>
</feature>
<keyword evidence="8" id="KW-0449">Lipoprotein</keyword>
<evidence type="ECO:0000256" key="7">
    <source>
        <dbReference type="HAMAP-Rule" id="MF_01147"/>
    </source>
</evidence>
<dbReference type="PANTHER" id="PTHR30589">
    <property type="entry name" value="PROLIPOPROTEIN DIACYLGLYCERYL TRANSFERASE"/>
    <property type="match status" value="1"/>
</dbReference>
<dbReference type="RefSeq" id="WP_006980664.1">
    <property type="nucleotide sequence ID" value="NZ_ABVL01000009.1"/>
</dbReference>
<dbReference type="NCBIfam" id="TIGR00544">
    <property type="entry name" value="lgt"/>
    <property type="match status" value="1"/>
</dbReference>
<feature type="transmembrane region" description="Helical" evidence="7">
    <location>
        <begin position="20"/>
        <end position="40"/>
    </location>
</feature>
<evidence type="ECO:0000256" key="1">
    <source>
        <dbReference type="ARBA" id="ARBA00007150"/>
    </source>
</evidence>
<organism evidence="8 9">
    <name type="scientific">Chthoniobacter flavus Ellin428</name>
    <dbReference type="NCBI Taxonomy" id="497964"/>
    <lineage>
        <taxon>Bacteria</taxon>
        <taxon>Pseudomonadati</taxon>
        <taxon>Verrucomicrobiota</taxon>
        <taxon>Spartobacteria</taxon>
        <taxon>Chthoniobacterales</taxon>
        <taxon>Chthoniobacteraceae</taxon>
        <taxon>Chthoniobacter</taxon>
    </lineage>
</organism>
<keyword evidence="2 7" id="KW-1003">Cell membrane</keyword>
<dbReference type="EC" id="2.5.1.145" evidence="7"/>
<dbReference type="InParanoid" id="B4D351"/>
<feature type="transmembrane region" description="Helical" evidence="7">
    <location>
        <begin position="126"/>
        <end position="147"/>
    </location>
</feature>
<feature type="transmembrane region" description="Helical" evidence="7">
    <location>
        <begin position="254"/>
        <end position="271"/>
    </location>
</feature>